<dbReference type="Proteomes" id="UP000198983">
    <property type="component" value="Chromosome I"/>
</dbReference>
<keyword evidence="3" id="KW-1003">Cell membrane</keyword>
<gene>
    <name evidence="10" type="ORF">SAMN04489717_1185</name>
</gene>
<protein>
    <submittedName>
        <fullName evidence="10">Carbohydrate ABC transporter membrane protein 1, CUT1 family</fullName>
    </submittedName>
</protein>
<comment type="subcellular location">
    <subcellularLocation>
        <location evidence="1 7">Cell membrane</location>
        <topology evidence="1 7">Multi-pass membrane protein</topology>
    </subcellularLocation>
</comment>
<accession>A0A1H1NE11</accession>
<reference evidence="10 11" key="1">
    <citation type="submission" date="2016-10" db="EMBL/GenBank/DDBJ databases">
        <authorList>
            <person name="de Groot N.N."/>
        </authorList>
    </citation>
    <scope>NUCLEOTIDE SEQUENCE [LARGE SCALE GENOMIC DNA]</scope>
    <source>
        <strain evidence="10 11">DSM 22024</strain>
    </source>
</reference>
<dbReference type="InterPro" id="IPR035906">
    <property type="entry name" value="MetI-like_sf"/>
</dbReference>
<dbReference type="SUPFAM" id="SSF161098">
    <property type="entry name" value="MetI-like"/>
    <property type="match status" value="1"/>
</dbReference>
<dbReference type="Pfam" id="PF00528">
    <property type="entry name" value="BPD_transp_1"/>
    <property type="match status" value="1"/>
</dbReference>
<evidence type="ECO:0000256" key="3">
    <source>
        <dbReference type="ARBA" id="ARBA00022475"/>
    </source>
</evidence>
<dbReference type="EMBL" id="LT629732">
    <property type="protein sequence ID" value="SDR96629.1"/>
    <property type="molecule type" value="Genomic_DNA"/>
</dbReference>
<dbReference type="Gene3D" id="1.10.3720.10">
    <property type="entry name" value="MetI-like"/>
    <property type="match status" value="1"/>
</dbReference>
<keyword evidence="4 7" id="KW-0812">Transmembrane</keyword>
<evidence type="ECO:0000256" key="6">
    <source>
        <dbReference type="ARBA" id="ARBA00023136"/>
    </source>
</evidence>
<feature type="transmembrane region" description="Helical" evidence="7">
    <location>
        <begin position="230"/>
        <end position="250"/>
    </location>
</feature>
<evidence type="ECO:0000256" key="7">
    <source>
        <dbReference type="RuleBase" id="RU363032"/>
    </source>
</evidence>
<dbReference type="CDD" id="cd06261">
    <property type="entry name" value="TM_PBP2"/>
    <property type="match status" value="1"/>
</dbReference>
<feature type="transmembrane region" description="Helical" evidence="7">
    <location>
        <begin position="95"/>
        <end position="116"/>
    </location>
</feature>
<feature type="transmembrane region" description="Helical" evidence="7">
    <location>
        <begin position="128"/>
        <end position="150"/>
    </location>
</feature>
<dbReference type="PANTHER" id="PTHR30193">
    <property type="entry name" value="ABC TRANSPORTER PERMEASE PROTEIN"/>
    <property type="match status" value="1"/>
</dbReference>
<organism evidence="10 11">
    <name type="scientific">Actinopolymorpha singaporensis</name>
    <dbReference type="NCBI Taxonomy" id="117157"/>
    <lineage>
        <taxon>Bacteria</taxon>
        <taxon>Bacillati</taxon>
        <taxon>Actinomycetota</taxon>
        <taxon>Actinomycetes</taxon>
        <taxon>Propionibacteriales</taxon>
        <taxon>Actinopolymorphaceae</taxon>
        <taxon>Actinopolymorpha</taxon>
    </lineage>
</organism>
<keyword evidence="6 7" id="KW-0472">Membrane</keyword>
<comment type="similarity">
    <text evidence="7">Belongs to the binding-protein-dependent transport system permease family.</text>
</comment>
<evidence type="ECO:0000259" key="9">
    <source>
        <dbReference type="PROSITE" id="PS50928"/>
    </source>
</evidence>
<keyword evidence="2 7" id="KW-0813">Transport</keyword>
<dbReference type="RefSeq" id="WP_092651288.1">
    <property type="nucleotide sequence ID" value="NZ_LT629732.1"/>
</dbReference>
<evidence type="ECO:0000313" key="11">
    <source>
        <dbReference type="Proteomes" id="UP000198983"/>
    </source>
</evidence>
<dbReference type="OrthoDB" id="9804439at2"/>
<keyword evidence="5 7" id="KW-1133">Transmembrane helix</keyword>
<feature type="region of interest" description="Disordered" evidence="8">
    <location>
        <begin position="1"/>
        <end position="23"/>
    </location>
</feature>
<proteinExistence type="inferred from homology"/>
<name>A0A1H1NE11_9ACTN</name>
<evidence type="ECO:0000256" key="1">
    <source>
        <dbReference type="ARBA" id="ARBA00004651"/>
    </source>
</evidence>
<evidence type="ECO:0000256" key="4">
    <source>
        <dbReference type="ARBA" id="ARBA00022692"/>
    </source>
</evidence>
<dbReference type="GO" id="GO:0005886">
    <property type="term" value="C:plasma membrane"/>
    <property type="evidence" value="ECO:0007669"/>
    <property type="project" value="UniProtKB-SubCell"/>
</dbReference>
<dbReference type="PROSITE" id="PS50928">
    <property type="entry name" value="ABC_TM1"/>
    <property type="match status" value="1"/>
</dbReference>
<evidence type="ECO:0000256" key="2">
    <source>
        <dbReference type="ARBA" id="ARBA00022448"/>
    </source>
</evidence>
<dbReference type="AlphaFoldDB" id="A0A1H1NE11"/>
<dbReference type="InterPro" id="IPR000515">
    <property type="entry name" value="MetI-like"/>
</dbReference>
<dbReference type="PANTHER" id="PTHR30193:SF37">
    <property type="entry name" value="INNER MEMBRANE ABC TRANSPORTER PERMEASE PROTEIN YCJO"/>
    <property type="match status" value="1"/>
</dbReference>
<dbReference type="InterPro" id="IPR051393">
    <property type="entry name" value="ABC_transporter_permease"/>
</dbReference>
<dbReference type="GO" id="GO:0055085">
    <property type="term" value="P:transmembrane transport"/>
    <property type="evidence" value="ECO:0007669"/>
    <property type="project" value="InterPro"/>
</dbReference>
<feature type="domain" description="ABC transmembrane type-1" evidence="9">
    <location>
        <begin position="91"/>
        <end position="305"/>
    </location>
</feature>
<feature type="transmembrane region" description="Helical" evidence="7">
    <location>
        <begin position="284"/>
        <end position="309"/>
    </location>
</feature>
<sequence length="323" mass="35891">MTTTTPITAPVQAPDDRRSTGTHAGRTKSELLSLYLAISPFYILFAIFGLFPIGFSLYLSFQNWDGIGPMKFVGLAQYQFMLSDPIFWKSIVNTFQIWFISTIPMLFFALVIAFMLNQQIRGRSAYRIAYFIPNVTSIVAIAIIFGSIFSNNFGLLNAALEGMHLDTVEWLNTPWGIKIAIAAMVIWRWTGYNAIIYLAGLQAIPTELYEAARVDGASLWQVFFRITVPLLRPIILFTVITSTIGGMQLFTEPQVLVGNGGGPGSEGSTMVLYLYQQAFINNQFGYGAAIGWGLFVIMILFSLINWRLVQGAGNRGSRKGVRA</sequence>
<dbReference type="STRING" id="117157.SAMN04489717_1185"/>
<feature type="transmembrane region" description="Helical" evidence="7">
    <location>
        <begin position="34"/>
        <end position="61"/>
    </location>
</feature>
<evidence type="ECO:0000313" key="10">
    <source>
        <dbReference type="EMBL" id="SDR96629.1"/>
    </source>
</evidence>
<keyword evidence="11" id="KW-1185">Reference proteome</keyword>
<evidence type="ECO:0000256" key="5">
    <source>
        <dbReference type="ARBA" id="ARBA00022989"/>
    </source>
</evidence>
<evidence type="ECO:0000256" key="8">
    <source>
        <dbReference type="SAM" id="MobiDB-lite"/>
    </source>
</evidence>